<name>A0AAJ0LET0_LATCU</name>
<dbReference type="Pfam" id="PF20441">
    <property type="entry name" value="TerL_nuclease"/>
    <property type="match status" value="1"/>
</dbReference>
<accession>A0AAJ0LET0</accession>
<dbReference type="PANTHER" id="PTHR41287">
    <property type="match status" value="1"/>
</dbReference>
<evidence type="ECO:0000313" key="4">
    <source>
        <dbReference type="Proteomes" id="UP000050828"/>
    </source>
</evidence>
<dbReference type="GeneID" id="49610566"/>
<dbReference type="PANTHER" id="PTHR41287:SF1">
    <property type="entry name" value="PROTEIN YMFN"/>
    <property type="match status" value="1"/>
</dbReference>
<dbReference type="AlphaFoldDB" id="A0AAJ0LET0"/>
<dbReference type="Gene3D" id="3.40.50.300">
    <property type="entry name" value="P-loop containing nucleotide triphosphate hydrolases"/>
    <property type="match status" value="1"/>
</dbReference>
<sequence length="569" mass="65382">MIDYTTEYAQAIVDGKIIAGKKTIQACARHLKNLTDSKDSDYPYFFDVKKANRVIEFIEMLPNPDDGKPLKLVNFQKFIVGSLFGWKNKETGFRRFKKAVISMGRKQGKSLVVSGIALYMLLYEEIPKYDRQIYCAANTRQQAKVVYNMIVNFLKQLRSKSKIIKKATSVLKSEIRQDGSGSYIMPLSSDYNSLDGLNVLLGIIDEQSRSTDYGLVDVLETSQGQQSQALLMIISTVSEKVNAWFCTQEYPYVTDILSGKITNESYFCVWYEQDNEAEIADEANWIKSNPILFDEKVKEKLLPNIRAKWQEATDKDNQPPALIKYFNMWQQESSESYIKIKDWKDTEIEIEPDLMNKDVYIGMDLARVGDLSAVSWIVPLEEENKFFIDSHAFVGTRGGLQNKIDRDKIPYDRLANKGLVTLSEAETGNIDDQQIIDFVYQLVDKYQFNVKYICFDRYSANNIINNLVKDFEMVDVAQGYATLSEPTKQFRKYVQDRNIIHTSNQLLEIAVNNAVLKQLNDAVQIDKAMYRNKIDPLAAGMDAWTRAVLHDFKNSDVADNDFYINEFTF</sequence>
<dbReference type="Proteomes" id="UP000050828">
    <property type="component" value="Unassembled WGS sequence"/>
</dbReference>
<comment type="caution">
    <text evidence="3">The sequence shown here is derived from an EMBL/GenBank/DDBJ whole genome shotgun (WGS) entry which is preliminary data.</text>
</comment>
<dbReference type="RefSeq" id="WP_056966330.1">
    <property type="nucleotide sequence ID" value="NZ_AZDL01000026.1"/>
</dbReference>
<dbReference type="InterPro" id="IPR005021">
    <property type="entry name" value="Terminase_largesu-like"/>
</dbReference>
<evidence type="ECO:0000259" key="2">
    <source>
        <dbReference type="Pfam" id="PF20441"/>
    </source>
</evidence>
<organism evidence="3 4">
    <name type="scientific">Latilactobacillus curvatus JCM 1096 = DSM 20019</name>
    <dbReference type="NCBI Taxonomy" id="1293592"/>
    <lineage>
        <taxon>Bacteria</taxon>
        <taxon>Bacillati</taxon>
        <taxon>Bacillota</taxon>
        <taxon>Bacilli</taxon>
        <taxon>Lactobacillales</taxon>
        <taxon>Lactobacillaceae</taxon>
        <taxon>Latilactobacillus</taxon>
    </lineage>
</organism>
<feature type="domain" description="Terminase large subunit-like ATPase" evidence="1">
    <location>
        <begin position="75"/>
        <end position="253"/>
    </location>
</feature>
<evidence type="ECO:0000259" key="1">
    <source>
        <dbReference type="Pfam" id="PF03354"/>
    </source>
</evidence>
<dbReference type="InterPro" id="IPR046462">
    <property type="entry name" value="TerL_nuclease"/>
</dbReference>
<reference evidence="3 4" key="1">
    <citation type="journal article" date="2015" name="Genome Announc.">
        <title>Expanding the biotechnology potential of lactobacilli through comparative genomics of 213 strains and associated genera.</title>
        <authorList>
            <person name="Sun Z."/>
            <person name="Harris H.M."/>
            <person name="McCann A."/>
            <person name="Guo C."/>
            <person name="Argimon S."/>
            <person name="Zhang W."/>
            <person name="Yang X."/>
            <person name="Jeffery I.B."/>
            <person name="Cooney J.C."/>
            <person name="Kagawa T.F."/>
            <person name="Liu W."/>
            <person name="Song Y."/>
            <person name="Salvetti E."/>
            <person name="Wrobel A."/>
            <person name="Rasinkangas P."/>
            <person name="Parkhill J."/>
            <person name="Rea M.C."/>
            <person name="O'Sullivan O."/>
            <person name="Ritari J."/>
            <person name="Douillard F.P."/>
            <person name="Paul Ross R."/>
            <person name="Yang R."/>
            <person name="Briner A.E."/>
            <person name="Felis G.E."/>
            <person name="de Vos W.M."/>
            <person name="Barrangou R."/>
            <person name="Klaenhammer T.R."/>
            <person name="Caufield P.W."/>
            <person name="Cui Y."/>
            <person name="Zhang H."/>
            <person name="O'Toole P.W."/>
        </authorList>
    </citation>
    <scope>NUCLEOTIDE SEQUENCE [LARGE SCALE GENOMIC DNA]</scope>
    <source>
        <strain evidence="3 4">DSM 20019</strain>
    </source>
</reference>
<dbReference type="GO" id="GO:0004519">
    <property type="term" value="F:endonuclease activity"/>
    <property type="evidence" value="ECO:0007669"/>
    <property type="project" value="InterPro"/>
</dbReference>
<dbReference type="InterPro" id="IPR046461">
    <property type="entry name" value="TerL_ATPase"/>
</dbReference>
<dbReference type="InterPro" id="IPR027417">
    <property type="entry name" value="P-loop_NTPase"/>
</dbReference>
<proteinExistence type="predicted"/>
<dbReference type="EMBL" id="AZDL01000026">
    <property type="protein sequence ID" value="KRK92482.1"/>
    <property type="molecule type" value="Genomic_DNA"/>
</dbReference>
<evidence type="ECO:0000313" key="3">
    <source>
        <dbReference type="EMBL" id="KRK92482.1"/>
    </source>
</evidence>
<gene>
    <name evidence="3" type="ORF">FC08_GL000753</name>
</gene>
<feature type="domain" description="Terminase large subunit-like endonuclease" evidence="2">
    <location>
        <begin position="260"/>
        <end position="550"/>
    </location>
</feature>
<protein>
    <submittedName>
        <fullName evidence="3">Phage terminase, large subunit</fullName>
    </submittedName>
</protein>
<dbReference type="Pfam" id="PF03354">
    <property type="entry name" value="TerL_ATPase"/>
    <property type="match status" value="1"/>
</dbReference>